<keyword evidence="3" id="KW-1185">Reference proteome</keyword>
<dbReference type="AlphaFoldDB" id="A0A3M7ZYB4"/>
<reference evidence="2 3" key="1">
    <citation type="submission" date="2018-10" db="EMBL/GenBank/DDBJ databases">
        <title>Isolation, diversity and antibacterial activity of antinobacteria from the wheat rhizosphere soil.</title>
        <authorList>
            <person name="Sun T."/>
        </authorList>
    </citation>
    <scope>NUCLEOTIDE SEQUENCE [LARGE SCALE GENOMIC DNA]</scope>
    <source>
        <strain evidence="2 3">SJ-23</strain>
    </source>
</reference>
<feature type="transmembrane region" description="Helical" evidence="1">
    <location>
        <begin position="78"/>
        <end position="99"/>
    </location>
</feature>
<comment type="caution">
    <text evidence="2">The sequence shown here is derived from an EMBL/GenBank/DDBJ whole genome shotgun (WGS) entry which is preliminary data.</text>
</comment>
<keyword evidence="1" id="KW-1133">Transmembrane helix</keyword>
<evidence type="ECO:0000313" key="2">
    <source>
        <dbReference type="EMBL" id="RNB43365.1"/>
    </source>
</evidence>
<feature type="transmembrane region" description="Helical" evidence="1">
    <location>
        <begin position="52"/>
        <end position="71"/>
    </location>
</feature>
<name>A0A3M7ZYB4_9MICO</name>
<dbReference type="RefSeq" id="WP_122938605.1">
    <property type="nucleotide sequence ID" value="NZ_JBHSNT010000045.1"/>
</dbReference>
<keyword evidence="1" id="KW-0812">Transmembrane</keyword>
<proteinExistence type="predicted"/>
<organism evidence="2 3">
    <name type="scientific">Agromyces tardus</name>
    <dbReference type="NCBI Taxonomy" id="2583849"/>
    <lineage>
        <taxon>Bacteria</taxon>
        <taxon>Bacillati</taxon>
        <taxon>Actinomycetota</taxon>
        <taxon>Actinomycetes</taxon>
        <taxon>Micrococcales</taxon>
        <taxon>Microbacteriaceae</taxon>
        <taxon>Agromyces</taxon>
    </lineage>
</organism>
<dbReference type="Proteomes" id="UP000275048">
    <property type="component" value="Unassembled WGS sequence"/>
</dbReference>
<accession>A0A3M7ZYB4</accession>
<dbReference type="OrthoDB" id="25997at2"/>
<gene>
    <name evidence="2" type="ORF">EDM22_18770</name>
</gene>
<evidence type="ECO:0000313" key="3">
    <source>
        <dbReference type="Proteomes" id="UP000275048"/>
    </source>
</evidence>
<dbReference type="EMBL" id="RHHB01000075">
    <property type="protein sequence ID" value="RNB43365.1"/>
    <property type="molecule type" value="Genomic_DNA"/>
</dbReference>
<protein>
    <recommendedName>
        <fullName evidence="4">Integral membrane protein</fullName>
    </recommendedName>
</protein>
<keyword evidence="1" id="KW-0472">Membrane</keyword>
<feature type="transmembrane region" description="Helical" evidence="1">
    <location>
        <begin position="20"/>
        <end position="40"/>
    </location>
</feature>
<evidence type="ECO:0008006" key="4">
    <source>
        <dbReference type="Google" id="ProtNLM"/>
    </source>
</evidence>
<sequence>MSDASDTAPAPERPGRLGGIGRVLVAVYAVLALAATGRSFVQIVQRFDEAPVAYALSALAAVVYIVATIALTRPGRTWYRIAWATIIFEFTGVLVVGTLSVVDPALFPHDTVWSGYGRGYLFIPLVLPVLGMWWLAKHRPDAAAPASEESAARSGAAS</sequence>
<feature type="transmembrane region" description="Helical" evidence="1">
    <location>
        <begin position="119"/>
        <end position="136"/>
    </location>
</feature>
<evidence type="ECO:0000256" key="1">
    <source>
        <dbReference type="SAM" id="Phobius"/>
    </source>
</evidence>